<dbReference type="InterPro" id="IPR036568">
    <property type="entry name" value="GGCT-like_sf"/>
</dbReference>
<keyword evidence="2" id="KW-0808">Transferase</keyword>
<feature type="domain" description="Gamma-glutamylcyclotransferase AIG2-like" evidence="1">
    <location>
        <begin position="7"/>
        <end position="115"/>
    </location>
</feature>
<dbReference type="Pfam" id="PF06094">
    <property type="entry name" value="GGACT"/>
    <property type="match status" value="1"/>
</dbReference>
<dbReference type="Proteomes" id="UP000483035">
    <property type="component" value="Unassembled WGS sequence"/>
</dbReference>
<dbReference type="GO" id="GO:0016740">
    <property type="term" value="F:transferase activity"/>
    <property type="evidence" value="ECO:0007669"/>
    <property type="project" value="UniProtKB-KW"/>
</dbReference>
<dbReference type="Gene3D" id="3.10.490.10">
    <property type="entry name" value="Gamma-glutamyl cyclotransferase-like"/>
    <property type="match status" value="1"/>
</dbReference>
<sequence length="120" mass="13533">MSDTVFLFSYGTLQYPEVQKASFGRLLQGVDDAMIGFRKEMVEITDRDVLAKSGERFHPIVMPSEDSEDEVSGKLFQITADELAAADEYEVADYTRIEVTLKSGTKAWVYLKPDEPTEAR</sequence>
<dbReference type="SUPFAM" id="SSF110857">
    <property type="entry name" value="Gamma-glutamyl cyclotransferase-like"/>
    <property type="match status" value="1"/>
</dbReference>
<organism evidence="2 3">
    <name type="scientific">Rhizobium lusitanum</name>
    <dbReference type="NCBI Taxonomy" id="293958"/>
    <lineage>
        <taxon>Bacteria</taxon>
        <taxon>Pseudomonadati</taxon>
        <taxon>Pseudomonadota</taxon>
        <taxon>Alphaproteobacteria</taxon>
        <taxon>Hyphomicrobiales</taxon>
        <taxon>Rhizobiaceae</taxon>
        <taxon>Rhizobium/Agrobacterium group</taxon>
        <taxon>Rhizobium</taxon>
    </lineage>
</organism>
<gene>
    <name evidence="2" type="ORF">GR212_26745</name>
</gene>
<protein>
    <submittedName>
        <fullName evidence="2">Gamma-glutamylcyclotransferase</fullName>
    </submittedName>
</protein>
<evidence type="ECO:0000259" key="1">
    <source>
        <dbReference type="Pfam" id="PF06094"/>
    </source>
</evidence>
<dbReference type="InterPro" id="IPR013024">
    <property type="entry name" value="GGCT-like"/>
</dbReference>
<dbReference type="EMBL" id="WUEY01000016">
    <property type="protein sequence ID" value="NEI73164.1"/>
    <property type="molecule type" value="Genomic_DNA"/>
</dbReference>
<evidence type="ECO:0000313" key="2">
    <source>
        <dbReference type="EMBL" id="NEI73164.1"/>
    </source>
</evidence>
<reference evidence="2 3" key="1">
    <citation type="submission" date="2019-12" db="EMBL/GenBank/DDBJ databases">
        <title>Rhizobium genotypes associated with high levels of biological nitrogen fixation by grain legumes in a temperate-maritime cropping system.</title>
        <authorList>
            <person name="Maluk M."/>
            <person name="Francesc Ferrando Molina F."/>
            <person name="Lopez Del Egido L."/>
            <person name="Lafos M."/>
            <person name="Langarica-Fuentes A."/>
            <person name="Gebre Yohannes G."/>
            <person name="Young M.W."/>
            <person name="Martin P."/>
            <person name="Gantlett R."/>
            <person name="Kenicer G."/>
            <person name="Hawes C."/>
            <person name="Begg G.S."/>
            <person name="Quilliam R.S."/>
            <person name="Squire G.R."/>
            <person name="Poole P.S."/>
            <person name="Young P.W."/>
            <person name="Iannetta P.M."/>
            <person name="James E.K."/>
        </authorList>
    </citation>
    <scope>NUCLEOTIDE SEQUENCE [LARGE SCALE GENOMIC DNA]</scope>
    <source>
        <strain evidence="2 3">JHI1118</strain>
    </source>
</reference>
<name>A0A6L9UC36_9HYPH</name>
<accession>A0A6L9UC36</accession>
<dbReference type="InterPro" id="IPR009288">
    <property type="entry name" value="AIG2-like_dom"/>
</dbReference>
<dbReference type="RefSeq" id="WP_163991231.1">
    <property type="nucleotide sequence ID" value="NZ_WUEY01000016.1"/>
</dbReference>
<proteinExistence type="predicted"/>
<comment type="caution">
    <text evidence="2">The sequence shown here is derived from an EMBL/GenBank/DDBJ whole genome shotgun (WGS) entry which is preliminary data.</text>
</comment>
<dbReference type="CDD" id="cd06661">
    <property type="entry name" value="GGCT_like"/>
    <property type="match status" value="1"/>
</dbReference>
<dbReference type="AlphaFoldDB" id="A0A6L9UC36"/>
<evidence type="ECO:0000313" key="3">
    <source>
        <dbReference type="Proteomes" id="UP000483035"/>
    </source>
</evidence>